<evidence type="ECO:0000313" key="2">
    <source>
        <dbReference type="EMBL" id="KAG7400686.1"/>
    </source>
</evidence>
<organism evidence="2 3">
    <name type="scientific">Phytophthora boehmeriae</name>
    <dbReference type="NCBI Taxonomy" id="109152"/>
    <lineage>
        <taxon>Eukaryota</taxon>
        <taxon>Sar</taxon>
        <taxon>Stramenopiles</taxon>
        <taxon>Oomycota</taxon>
        <taxon>Peronosporomycetes</taxon>
        <taxon>Peronosporales</taxon>
        <taxon>Peronosporaceae</taxon>
        <taxon>Phytophthora</taxon>
    </lineage>
</organism>
<sequence length="491" mass="54623">MPVPETRDESIKVDPEASGDGEFPVAAESGFTVDEDESAVHLIAEGIVDNVAALEKIAPMDSEENTSEMLPEITANEHQENVVEAEADKSSPSPCAIDPAVDSVVAELCSSVVALQVTRTTHRCSADFTFDSKEETDTCPPELATANRLGQARPSVLLWQAPFETACAKEAVESSAKRRASKRRTSRRVFCDLLAFPTELARTSSDTTLLAYDAQHEQSQPFALLDHNILSINPNGRHIQLDDYDICDGKIIGKRKTLMQELHSKNIALRQIPRFNYLPVRIKFQWSDFVVATPVRPSTSNFEGALLSKSPVEPMRLLQKRGTKLSCGTYVIVSAFIRPLEDGNENLRVQIYDAERVEEFQFDFSEDVMKKYQLESTGLEAQSREFLGHLEFRRDEDTVIIKLPEKKVGEGAKPSSGERFQSERTMVGDGDPRRRLLPTNNYQKRPATSPEGMNTQGSKSLAVEALSQLATDEVESPSVQEQTTAEEFRPR</sequence>
<dbReference type="AlphaFoldDB" id="A0A8T1X4I9"/>
<dbReference type="EMBL" id="JAGDFL010000025">
    <property type="protein sequence ID" value="KAG7400686.1"/>
    <property type="molecule type" value="Genomic_DNA"/>
</dbReference>
<gene>
    <name evidence="2" type="ORF">PHYBOEH_004733</name>
</gene>
<comment type="caution">
    <text evidence="2">The sequence shown here is derived from an EMBL/GenBank/DDBJ whole genome shotgun (WGS) entry which is preliminary data.</text>
</comment>
<feature type="compositionally biased region" description="Basic and acidic residues" evidence="1">
    <location>
        <begin position="1"/>
        <end position="15"/>
    </location>
</feature>
<proteinExistence type="predicted"/>
<accession>A0A8T1X4I9</accession>
<reference evidence="2" key="1">
    <citation type="submission" date="2021-02" db="EMBL/GenBank/DDBJ databases">
        <authorList>
            <person name="Palmer J.M."/>
        </authorList>
    </citation>
    <scope>NUCLEOTIDE SEQUENCE</scope>
    <source>
        <strain evidence="2">SCRP23</strain>
    </source>
</reference>
<protein>
    <submittedName>
        <fullName evidence="2">Uncharacterized protein</fullName>
    </submittedName>
</protein>
<dbReference type="OrthoDB" id="2148418at2759"/>
<feature type="region of interest" description="Disordered" evidence="1">
    <location>
        <begin position="405"/>
        <end position="491"/>
    </location>
</feature>
<evidence type="ECO:0000256" key="1">
    <source>
        <dbReference type="SAM" id="MobiDB-lite"/>
    </source>
</evidence>
<keyword evidence="3" id="KW-1185">Reference proteome</keyword>
<feature type="region of interest" description="Disordered" evidence="1">
    <location>
        <begin position="1"/>
        <end position="24"/>
    </location>
</feature>
<evidence type="ECO:0000313" key="3">
    <source>
        <dbReference type="Proteomes" id="UP000693981"/>
    </source>
</evidence>
<dbReference type="Proteomes" id="UP000693981">
    <property type="component" value="Unassembled WGS sequence"/>
</dbReference>
<name>A0A8T1X4I9_9STRA</name>